<dbReference type="Proteomes" id="UP001589609">
    <property type="component" value="Unassembled WGS sequence"/>
</dbReference>
<evidence type="ECO:0000313" key="1">
    <source>
        <dbReference type="EMBL" id="MFB9759766.1"/>
    </source>
</evidence>
<reference evidence="1 2" key="1">
    <citation type="submission" date="2024-09" db="EMBL/GenBank/DDBJ databases">
        <authorList>
            <person name="Sun Q."/>
            <person name="Mori K."/>
        </authorList>
    </citation>
    <scope>NUCLEOTIDE SEQUENCE [LARGE SCALE GENOMIC DNA]</scope>
    <source>
        <strain evidence="1 2">JCM 11201</strain>
    </source>
</reference>
<comment type="caution">
    <text evidence="1">The sequence shown here is derived from an EMBL/GenBank/DDBJ whole genome shotgun (WGS) entry which is preliminary data.</text>
</comment>
<dbReference type="SUPFAM" id="SSF46689">
    <property type="entry name" value="Homeodomain-like"/>
    <property type="match status" value="1"/>
</dbReference>
<dbReference type="RefSeq" id="WP_379950110.1">
    <property type="nucleotide sequence ID" value="NZ_JBHMAF010000088.1"/>
</dbReference>
<sequence>MDLGQRETNKLRNSSIAEDYCNGATVKELCIKYDLTRRSIERILHKTEVMKPRKDIFNEFVSVVVKDYEEGLSI</sequence>
<accession>A0ABV5WGM7</accession>
<dbReference type="Gene3D" id="1.10.10.60">
    <property type="entry name" value="Homeodomain-like"/>
    <property type="match status" value="1"/>
</dbReference>
<gene>
    <name evidence="1" type="ORF">ACFFMS_15285</name>
</gene>
<dbReference type="InterPro" id="IPR009057">
    <property type="entry name" value="Homeodomain-like_sf"/>
</dbReference>
<protein>
    <submittedName>
        <fullName evidence="1">Uncharacterized protein</fullName>
    </submittedName>
</protein>
<keyword evidence="2" id="KW-1185">Reference proteome</keyword>
<organism evidence="1 2">
    <name type="scientific">Ectobacillus funiculus</name>
    <dbReference type="NCBI Taxonomy" id="137993"/>
    <lineage>
        <taxon>Bacteria</taxon>
        <taxon>Bacillati</taxon>
        <taxon>Bacillota</taxon>
        <taxon>Bacilli</taxon>
        <taxon>Bacillales</taxon>
        <taxon>Bacillaceae</taxon>
        <taxon>Ectobacillus</taxon>
    </lineage>
</organism>
<evidence type="ECO:0000313" key="2">
    <source>
        <dbReference type="Proteomes" id="UP001589609"/>
    </source>
</evidence>
<proteinExistence type="predicted"/>
<name>A0ABV5WGM7_9BACI</name>
<dbReference type="EMBL" id="JBHMAF010000088">
    <property type="protein sequence ID" value="MFB9759766.1"/>
    <property type="molecule type" value="Genomic_DNA"/>
</dbReference>